<dbReference type="InterPro" id="IPR005135">
    <property type="entry name" value="Endo/exonuclease/phosphatase"/>
</dbReference>
<dbReference type="SUPFAM" id="SSF56219">
    <property type="entry name" value="DNase I-like"/>
    <property type="match status" value="1"/>
</dbReference>
<feature type="compositionally biased region" description="Low complexity" evidence="1">
    <location>
        <begin position="50"/>
        <end position="59"/>
    </location>
</feature>
<organism evidence="3 4">
    <name type="scientific">Cotesia congregata</name>
    <name type="common">Parasitoid wasp</name>
    <name type="synonym">Apanteles congregatus</name>
    <dbReference type="NCBI Taxonomy" id="51543"/>
    <lineage>
        <taxon>Eukaryota</taxon>
        <taxon>Metazoa</taxon>
        <taxon>Ecdysozoa</taxon>
        <taxon>Arthropoda</taxon>
        <taxon>Hexapoda</taxon>
        <taxon>Insecta</taxon>
        <taxon>Pterygota</taxon>
        <taxon>Neoptera</taxon>
        <taxon>Endopterygota</taxon>
        <taxon>Hymenoptera</taxon>
        <taxon>Apocrita</taxon>
        <taxon>Ichneumonoidea</taxon>
        <taxon>Braconidae</taxon>
        <taxon>Microgastrinae</taxon>
        <taxon>Cotesia</taxon>
    </lineage>
</organism>
<evidence type="ECO:0000313" key="3">
    <source>
        <dbReference type="EMBL" id="CAG5084884.1"/>
    </source>
</evidence>
<sequence length="1143" mass="130977">MADLGDQIPTSFPSVTNSQTSPGITTSSNVSQIQIGSSSDTNNQALAGPRTSTNNDRSSTDTIKSLRAYMEENNNKCEENSTAITLIKSTLDSLAGPQNLPFLSQQRCSSQLLISGIPKDVSSKHTNVQTVNQIFDKLNVGNLIKVTTKLQKHPERDWKRLLHSDISEKVTKSNEIVYNSYHKKSAAKMVDGNATTSSKRKGNDSSDLNPVNKILRKNPININTEMFDSEFQKMIAKALNEKRNDKFQPNIKAKRQQSSQSASNADQKTSDGWQLPKHPARPQIQTETQVTPTGNKYSHLAKNTSNVEITDNLDNTEDNNDMEIAPDGEQEAATTNITVTAPKQKVQRSPPIIISEITIKDVIKLLCENNINKTEFRLKQVSPNNNITVSCNNLDTFVKVNKIFFDKQQQYYTYTPKSQKPKTIVLKGQSTDLPTVTSSSINILNLNINSYLAHSTQFQILVDELKPHIITVVETWLNPDNHITLADYTILRRDRGLINANGQYIRGGGVACFVHNSRKSKLLLSSESHDINNPEFMIIDITSPTGCHILLSSIYRRPQGQLLDSFFIQFSKYYPLYKNIIIIMGDLNCNLLKSDRPANHLKSFITESKLYCIPFGPTFHTTETDSWLDVIIVDCADKLNNYTKTVTPFIGGHDYLFCNYKFESKTAYEKLVKFRDFKNCDHQGLTRDLNQKLNLANINLEDTEPNLLVTHFINSVTTSLDRFAPFITRKLTRPKFRHRDNLYKRDRRTGNANLLTLYKKRRKDLKIKLKAARDAYFKQILEKATSQSNIWTSLKRMDIIKNKKFTPLDHFGAEELNKYYADIVSKHPSCSRDFIENPPSHVTRKVDSIFKWSQIDNVDVTKNLQMILSKSKGKSPDGLDLKWLRYHIPCISLYTKIIILGSNRKLRQLNNSHLPQIIIDGNTIPYVTYTKHLGIHLSNNLSWDAHVAHITRKVYGTLNCLKHRKNILSTSTRKLLITATIVPIIEYCSLVLIDSSKRLDYKLQRLVNNCIRFIYNLRREEYVTPYRESLNWLTIKTKRRYCLACFLYKIFKTDEPKFLKNLFIEEYPDIRRSDRIAAKSNNITFKIPSFSSTVYEHSFVISAIRLWRELPIELTDSFSLDTFKTTSYEFFSHQEREETRGDT</sequence>
<dbReference type="EMBL" id="CAJNRD030001118">
    <property type="protein sequence ID" value="CAG5084884.1"/>
    <property type="molecule type" value="Genomic_DNA"/>
</dbReference>
<protein>
    <recommendedName>
        <fullName evidence="2">Endonuclease/exonuclease/phosphatase domain-containing protein</fullName>
    </recommendedName>
</protein>
<feature type="region of interest" description="Disordered" evidence="1">
    <location>
        <begin position="189"/>
        <end position="212"/>
    </location>
</feature>
<accession>A0A8J2H8K3</accession>
<name>A0A8J2H8K3_COTCN</name>
<proteinExistence type="predicted"/>
<dbReference type="AlphaFoldDB" id="A0A8J2H8K3"/>
<feature type="compositionally biased region" description="Polar residues" evidence="1">
    <location>
        <begin position="283"/>
        <end position="300"/>
    </location>
</feature>
<dbReference type="OrthoDB" id="419189at2759"/>
<gene>
    <name evidence="3" type="ORF">HICCMSTLAB_LOCUS4222</name>
</gene>
<reference evidence="3" key="1">
    <citation type="submission" date="2021-04" db="EMBL/GenBank/DDBJ databases">
        <authorList>
            <person name="Chebbi M.A.C M."/>
        </authorList>
    </citation>
    <scope>NUCLEOTIDE SEQUENCE</scope>
</reference>
<feature type="compositionally biased region" description="Polar residues" evidence="1">
    <location>
        <begin position="8"/>
        <end position="45"/>
    </location>
</feature>
<dbReference type="Gene3D" id="3.60.10.10">
    <property type="entry name" value="Endonuclease/exonuclease/phosphatase"/>
    <property type="match status" value="1"/>
</dbReference>
<feature type="region of interest" description="Disordered" evidence="1">
    <location>
        <begin position="1"/>
        <end position="59"/>
    </location>
</feature>
<evidence type="ECO:0000313" key="4">
    <source>
        <dbReference type="Proteomes" id="UP000786811"/>
    </source>
</evidence>
<evidence type="ECO:0000256" key="1">
    <source>
        <dbReference type="SAM" id="MobiDB-lite"/>
    </source>
</evidence>
<dbReference type="Proteomes" id="UP000786811">
    <property type="component" value="Unassembled WGS sequence"/>
</dbReference>
<keyword evidence="4" id="KW-1185">Reference proteome</keyword>
<evidence type="ECO:0000259" key="2">
    <source>
        <dbReference type="Pfam" id="PF03372"/>
    </source>
</evidence>
<feature type="region of interest" description="Disordered" evidence="1">
    <location>
        <begin position="242"/>
        <end position="300"/>
    </location>
</feature>
<dbReference type="GO" id="GO:0003824">
    <property type="term" value="F:catalytic activity"/>
    <property type="evidence" value="ECO:0007669"/>
    <property type="project" value="InterPro"/>
</dbReference>
<dbReference type="InterPro" id="IPR036691">
    <property type="entry name" value="Endo/exonu/phosph_ase_sf"/>
</dbReference>
<feature type="compositionally biased region" description="Low complexity" evidence="1">
    <location>
        <begin position="256"/>
        <end position="267"/>
    </location>
</feature>
<comment type="caution">
    <text evidence="3">The sequence shown here is derived from an EMBL/GenBank/DDBJ whole genome shotgun (WGS) entry which is preliminary data.</text>
</comment>
<feature type="domain" description="Endonuclease/exonuclease/phosphatase" evidence="2">
    <location>
        <begin position="446"/>
        <end position="629"/>
    </location>
</feature>
<dbReference type="Pfam" id="PF03372">
    <property type="entry name" value="Exo_endo_phos"/>
    <property type="match status" value="1"/>
</dbReference>